<evidence type="ECO:0000313" key="2">
    <source>
        <dbReference type="EnsemblPlants" id="KQK07568"/>
    </source>
</evidence>
<reference evidence="1" key="2">
    <citation type="submission" date="2017-06" db="EMBL/GenBank/DDBJ databases">
        <title>WGS assembly of Brachypodium distachyon.</title>
        <authorList>
            <consortium name="The International Brachypodium Initiative"/>
            <person name="Lucas S."/>
            <person name="Harmon-Smith M."/>
            <person name="Lail K."/>
            <person name="Tice H."/>
            <person name="Grimwood J."/>
            <person name="Bruce D."/>
            <person name="Barry K."/>
            <person name="Shu S."/>
            <person name="Lindquist E."/>
            <person name="Wang M."/>
            <person name="Pitluck S."/>
            <person name="Vogel J.P."/>
            <person name="Garvin D.F."/>
            <person name="Mockler T.C."/>
            <person name="Schmutz J."/>
            <person name="Rokhsar D."/>
            <person name="Bevan M.W."/>
        </authorList>
    </citation>
    <scope>NUCLEOTIDE SEQUENCE</scope>
    <source>
        <strain evidence="1">Bd21</strain>
    </source>
</reference>
<name>I1HLZ2_BRADI</name>
<keyword evidence="3" id="KW-1185">Reference proteome</keyword>
<gene>
    <name evidence="1" type="ORF">BRADI_2g36310v3</name>
</gene>
<dbReference type="InParanoid" id="I1HLZ2"/>
<dbReference type="Gramene" id="KQK07568">
    <property type="protein sequence ID" value="KQK07568"/>
    <property type="gene ID" value="BRADI_2g36310v3"/>
</dbReference>
<reference evidence="2" key="3">
    <citation type="submission" date="2018-08" db="UniProtKB">
        <authorList>
            <consortium name="EnsemblPlants"/>
        </authorList>
    </citation>
    <scope>IDENTIFICATION</scope>
    <source>
        <strain evidence="2">cv. Bd21</strain>
    </source>
</reference>
<dbReference type="EnsemblPlants" id="KQK07568">
    <property type="protein sequence ID" value="KQK07568"/>
    <property type="gene ID" value="BRADI_2g36310v3"/>
</dbReference>
<sequence length="178" mass="20232">MENLPMYSRTGGYQVFQDANQLARRPVQPQEALEFLKVPIGKLREDLWLVEDMRITTEEALLKIQKLKEIKFGSNYGNSRFPQKLELFGGESFMVLSQFAKNCIEGILKSKVKIPQACRWVHDSVADLIASSRCARVLRCRSRPAGNAHKKASTRCRISSFNVLNKIVMLVLINEAFG</sequence>
<organism evidence="1">
    <name type="scientific">Brachypodium distachyon</name>
    <name type="common">Purple false brome</name>
    <name type="synonym">Trachynia distachya</name>
    <dbReference type="NCBI Taxonomy" id="15368"/>
    <lineage>
        <taxon>Eukaryota</taxon>
        <taxon>Viridiplantae</taxon>
        <taxon>Streptophyta</taxon>
        <taxon>Embryophyta</taxon>
        <taxon>Tracheophyta</taxon>
        <taxon>Spermatophyta</taxon>
        <taxon>Magnoliopsida</taxon>
        <taxon>Liliopsida</taxon>
        <taxon>Poales</taxon>
        <taxon>Poaceae</taxon>
        <taxon>BOP clade</taxon>
        <taxon>Pooideae</taxon>
        <taxon>Stipodae</taxon>
        <taxon>Brachypodieae</taxon>
        <taxon>Brachypodium</taxon>
    </lineage>
</organism>
<evidence type="ECO:0000313" key="1">
    <source>
        <dbReference type="EMBL" id="KQK07568.1"/>
    </source>
</evidence>
<reference evidence="1 2" key="1">
    <citation type="journal article" date="2010" name="Nature">
        <title>Genome sequencing and analysis of the model grass Brachypodium distachyon.</title>
        <authorList>
            <consortium name="International Brachypodium Initiative"/>
        </authorList>
    </citation>
    <scope>NUCLEOTIDE SEQUENCE [LARGE SCALE GENOMIC DNA]</scope>
    <source>
        <strain evidence="1 2">Bd21</strain>
    </source>
</reference>
<dbReference type="EMBL" id="CM000881">
    <property type="protein sequence ID" value="KQK07568.1"/>
    <property type="molecule type" value="Genomic_DNA"/>
</dbReference>
<evidence type="ECO:0000313" key="3">
    <source>
        <dbReference type="Proteomes" id="UP000008810"/>
    </source>
</evidence>
<dbReference type="HOGENOM" id="CLU_1512651_0_0_1"/>
<accession>I1HLZ2</accession>
<proteinExistence type="predicted"/>
<dbReference type="Proteomes" id="UP000008810">
    <property type="component" value="Chromosome 2"/>
</dbReference>
<dbReference type="AlphaFoldDB" id="I1HLZ2"/>
<protein>
    <submittedName>
        <fullName evidence="1 2">Uncharacterized protein</fullName>
    </submittedName>
</protein>